<dbReference type="EMBL" id="JAHVHU010000009">
    <property type="protein sequence ID" value="MBY5958562.1"/>
    <property type="molecule type" value="Genomic_DNA"/>
</dbReference>
<gene>
    <name evidence="2" type="ORF">KUV50_10490</name>
</gene>
<keyword evidence="3" id="KW-1185">Reference proteome</keyword>
<dbReference type="AlphaFoldDB" id="A0A953HZI5"/>
<reference evidence="2" key="1">
    <citation type="submission" date="2021-06" db="EMBL/GenBank/DDBJ databases">
        <title>44 bacteria genomes isolated from Dapeng, Shenzhen.</title>
        <authorList>
            <person name="Zheng W."/>
            <person name="Yu S."/>
            <person name="Huang Y."/>
        </authorList>
    </citation>
    <scope>NUCLEOTIDE SEQUENCE</scope>
    <source>
        <strain evidence="2">DP5N28-2</strain>
    </source>
</reference>
<dbReference type="SMART" id="SM01252">
    <property type="entry name" value="KilA-N"/>
    <property type="match status" value="1"/>
</dbReference>
<organism evidence="2 3">
    <name type="scientific">Membranihabitans marinus</name>
    <dbReference type="NCBI Taxonomy" id="1227546"/>
    <lineage>
        <taxon>Bacteria</taxon>
        <taxon>Pseudomonadati</taxon>
        <taxon>Bacteroidota</taxon>
        <taxon>Saprospiria</taxon>
        <taxon>Saprospirales</taxon>
        <taxon>Saprospiraceae</taxon>
        <taxon>Membranihabitans</taxon>
    </lineage>
</organism>
<evidence type="ECO:0000313" key="2">
    <source>
        <dbReference type="EMBL" id="MBY5958562.1"/>
    </source>
</evidence>
<comment type="caution">
    <text evidence="2">The sequence shown here is derived from an EMBL/GenBank/DDBJ whole genome shotgun (WGS) entry which is preliminary data.</text>
</comment>
<dbReference type="Proteomes" id="UP000753961">
    <property type="component" value="Unassembled WGS sequence"/>
</dbReference>
<accession>A0A953HZI5</accession>
<name>A0A953HZI5_9BACT</name>
<dbReference type="Pfam" id="PF04383">
    <property type="entry name" value="KilA-N"/>
    <property type="match status" value="1"/>
</dbReference>
<evidence type="ECO:0000259" key="1">
    <source>
        <dbReference type="PROSITE" id="PS51301"/>
    </source>
</evidence>
<feature type="domain" description="KilA-N" evidence="1">
    <location>
        <begin position="3"/>
        <end position="139"/>
    </location>
</feature>
<dbReference type="RefSeq" id="WP_222580100.1">
    <property type="nucleotide sequence ID" value="NZ_JAHVHU010000009.1"/>
</dbReference>
<dbReference type="InterPro" id="IPR017880">
    <property type="entry name" value="KilA_N"/>
</dbReference>
<evidence type="ECO:0000313" key="3">
    <source>
        <dbReference type="Proteomes" id="UP000753961"/>
    </source>
</evidence>
<dbReference type="PROSITE" id="PS51301">
    <property type="entry name" value="KILA_N"/>
    <property type="match status" value="1"/>
</dbReference>
<dbReference type="InterPro" id="IPR018004">
    <property type="entry name" value="KilA/APSES_HTH"/>
</dbReference>
<protein>
    <submittedName>
        <fullName evidence="2">KilA-N domain-containing protein</fullName>
    </submittedName>
</protein>
<proteinExistence type="predicted"/>
<sequence>MAKQKSIQVQGLKVGYTSIDNDEFISITDIAKLKNEKAPADVIKNWMRNKNTIELLGLWERLNNPNFKLVEFDQFKNEAGYNHFVLSPKKWIESTQAIGIHSKSGRYGGTYAHRDIALEFTSWNSVEFKFYLLKEFQRLKEQEHKSLDWNVKRSLTKINYRIHTDAVKSHLIPEHLSKQQINWVYATEADVLTMALYGMTAKQWRNQNPDKEGNIRDYSNVIQLVCLANLENLIAIWIEEGHSQSERLQRLNELAIQQMKLLTQDILQKNLKGGENE</sequence>